<feature type="non-terminal residue" evidence="1">
    <location>
        <position position="1"/>
    </location>
</feature>
<sequence length="56" mass="6826">ELYKKTQHLPAQRFFTLFNSRLWFCLMISTAHTVEHVDARRMQQVFEDYMEEDASE</sequence>
<proteinExistence type="predicted"/>
<keyword evidence="2" id="KW-1185">Reference proteome</keyword>
<reference evidence="1" key="1">
    <citation type="submission" date="2020-07" db="EMBL/GenBank/DDBJ databases">
        <title>Clarias magur genome sequencing, assembly and annotation.</title>
        <authorList>
            <person name="Kushwaha B."/>
            <person name="Kumar R."/>
            <person name="Das P."/>
            <person name="Joshi C.G."/>
            <person name="Kumar D."/>
            <person name="Nagpure N.S."/>
            <person name="Pandey M."/>
            <person name="Agarwal S."/>
            <person name="Srivastava S."/>
            <person name="Singh M."/>
            <person name="Sahoo L."/>
            <person name="Jayasankar P."/>
            <person name="Meher P.K."/>
            <person name="Koringa P.G."/>
            <person name="Iquebal M.A."/>
            <person name="Das S.P."/>
            <person name="Bit A."/>
            <person name="Patnaik S."/>
            <person name="Patel N."/>
            <person name="Shah T.M."/>
            <person name="Hinsu A."/>
            <person name="Jena J.K."/>
        </authorList>
    </citation>
    <scope>NUCLEOTIDE SEQUENCE</scope>
    <source>
        <strain evidence="1">CIFAMagur01</strain>
        <tissue evidence="1">Testis</tissue>
    </source>
</reference>
<dbReference type="EMBL" id="QNUK01000022">
    <property type="protein sequence ID" value="KAF5907391.1"/>
    <property type="molecule type" value="Genomic_DNA"/>
</dbReference>
<dbReference type="Proteomes" id="UP000727407">
    <property type="component" value="Unassembled WGS sequence"/>
</dbReference>
<name>A0A8J4U014_CLAMG</name>
<gene>
    <name evidence="1" type="ORF">DAT39_002825</name>
</gene>
<feature type="non-terminal residue" evidence="1">
    <location>
        <position position="56"/>
    </location>
</feature>
<evidence type="ECO:0000313" key="1">
    <source>
        <dbReference type="EMBL" id="KAF5907391.1"/>
    </source>
</evidence>
<accession>A0A8J4U014</accession>
<dbReference type="AlphaFoldDB" id="A0A8J4U014"/>
<organism evidence="1 2">
    <name type="scientific">Clarias magur</name>
    <name type="common">Asian catfish</name>
    <name type="synonym">Macropteronotus magur</name>
    <dbReference type="NCBI Taxonomy" id="1594786"/>
    <lineage>
        <taxon>Eukaryota</taxon>
        <taxon>Metazoa</taxon>
        <taxon>Chordata</taxon>
        <taxon>Craniata</taxon>
        <taxon>Vertebrata</taxon>
        <taxon>Euteleostomi</taxon>
        <taxon>Actinopterygii</taxon>
        <taxon>Neopterygii</taxon>
        <taxon>Teleostei</taxon>
        <taxon>Ostariophysi</taxon>
        <taxon>Siluriformes</taxon>
        <taxon>Clariidae</taxon>
        <taxon>Clarias</taxon>
    </lineage>
</organism>
<comment type="caution">
    <text evidence="1">The sequence shown here is derived from an EMBL/GenBank/DDBJ whole genome shotgun (WGS) entry which is preliminary data.</text>
</comment>
<protein>
    <submittedName>
        <fullName evidence="1">Uncharacterized protein</fullName>
    </submittedName>
</protein>
<evidence type="ECO:0000313" key="2">
    <source>
        <dbReference type="Proteomes" id="UP000727407"/>
    </source>
</evidence>